<protein>
    <recommendedName>
        <fullName evidence="2">Autotransporter domain-containing protein</fullName>
    </recommendedName>
</protein>
<evidence type="ECO:0000313" key="3">
    <source>
        <dbReference type="EMBL" id="KTD70152.1"/>
    </source>
</evidence>
<dbReference type="OrthoDB" id="5644038at2"/>
<dbReference type="InterPro" id="IPR005546">
    <property type="entry name" value="Autotransporte_beta"/>
</dbReference>
<keyword evidence="4" id="KW-1185">Reference proteome</keyword>
<comment type="caution">
    <text evidence="3">The sequence shown here is derived from an EMBL/GenBank/DDBJ whole genome shotgun (WGS) entry which is preliminary data.</text>
</comment>
<dbReference type="AlphaFoldDB" id="A0A0W0ZMD7"/>
<feature type="domain" description="Autotransporter" evidence="2">
    <location>
        <begin position="57"/>
        <end position="205"/>
    </location>
</feature>
<proteinExistence type="predicted"/>
<gene>
    <name evidence="3" type="ORF">Lste_0756</name>
</gene>
<evidence type="ECO:0000259" key="2">
    <source>
        <dbReference type="Pfam" id="PF03797"/>
    </source>
</evidence>
<feature type="chain" id="PRO_5006918843" description="Autotransporter domain-containing protein" evidence="1">
    <location>
        <begin position="24"/>
        <end position="324"/>
    </location>
</feature>
<sequence length="324" mass="36081">MKIQSLMLSVLLLCSGSSFSANALSKDGAINHANSSEFLRKITPEFLYGYTDFNFDSTSGTNFNRYRGHSNLYSAGADHISLGQTMMAGIYYFGIDTELNSQFLLNPGVVTTSEQTIHNNTIFGHLFKIFTPEIYADLSAGYGFNKFITLTEIATDPAPLIAQATNNNDNWFVSFNAIYRKTWKQWQMRANAGVLYSQIDTGRYNYFFPASDTFQVIDPLTNKATLILENIELGYYIKPTVMPFLSGGLIQVAQFSNSRPLVNPASDINGSLPQLNMDKSGFRVGGGIALTYKNATIRIEEKYYNAGGIFQSYQTLAALEYQFS</sequence>
<dbReference type="InterPro" id="IPR036709">
    <property type="entry name" value="Autotransporte_beta_dom_sf"/>
</dbReference>
<dbReference type="EMBL" id="LNYY01000016">
    <property type="protein sequence ID" value="KTD70152.1"/>
    <property type="molecule type" value="Genomic_DNA"/>
</dbReference>
<dbReference type="Pfam" id="PF03797">
    <property type="entry name" value="Autotransporter"/>
    <property type="match status" value="1"/>
</dbReference>
<dbReference type="Proteomes" id="UP000054926">
    <property type="component" value="Unassembled WGS sequence"/>
</dbReference>
<dbReference type="SUPFAM" id="SSF103515">
    <property type="entry name" value="Autotransporter"/>
    <property type="match status" value="1"/>
</dbReference>
<name>A0A0W0ZMD7_9GAMM</name>
<dbReference type="STRING" id="947033.Lste_0756"/>
<dbReference type="RefSeq" id="WP_058509758.1">
    <property type="nucleotide sequence ID" value="NZ_LNYY01000016.1"/>
</dbReference>
<accession>A0A0W0ZMD7</accession>
<feature type="signal peptide" evidence="1">
    <location>
        <begin position="1"/>
        <end position="23"/>
    </location>
</feature>
<organism evidence="3 4">
    <name type="scientific">Legionella steelei</name>
    <dbReference type="NCBI Taxonomy" id="947033"/>
    <lineage>
        <taxon>Bacteria</taxon>
        <taxon>Pseudomonadati</taxon>
        <taxon>Pseudomonadota</taxon>
        <taxon>Gammaproteobacteria</taxon>
        <taxon>Legionellales</taxon>
        <taxon>Legionellaceae</taxon>
        <taxon>Legionella</taxon>
    </lineage>
</organism>
<dbReference type="PATRIC" id="fig|947033.5.peg.810"/>
<evidence type="ECO:0000256" key="1">
    <source>
        <dbReference type="SAM" id="SignalP"/>
    </source>
</evidence>
<evidence type="ECO:0000313" key="4">
    <source>
        <dbReference type="Proteomes" id="UP000054926"/>
    </source>
</evidence>
<reference evidence="3 4" key="1">
    <citation type="submission" date="2015-11" db="EMBL/GenBank/DDBJ databases">
        <title>Genomic analysis of 38 Legionella species identifies large and diverse effector repertoires.</title>
        <authorList>
            <person name="Burstein D."/>
            <person name="Amaro F."/>
            <person name="Zusman T."/>
            <person name="Lifshitz Z."/>
            <person name="Cohen O."/>
            <person name="Gilbert J.A."/>
            <person name="Pupko T."/>
            <person name="Shuman H.A."/>
            <person name="Segal G."/>
        </authorList>
    </citation>
    <scope>NUCLEOTIDE SEQUENCE [LARGE SCALE GENOMIC DNA]</scope>
    <source>
        <strain evidence="3 4">IMVS3376</strain>
    </source>
</reference>
<keyword evidence="1" id="KW-0732">Signal</keyword>